<comment type="caution">
    <text evidence="1">The sequence shown here is derived from an EMBL/GenBank/DDBJ whole genome shotgun (WGS) entry which is preliminary data.</text>
</comment>
<reference evidence="1 2" key="1">
    <citation type="submission" date="2019-04" db="EMBL/GenBank/DDBJ databases">
        <title>High contiguity whole genome sequence and gene annotation resource for two Venturia nashicola isolates.</title>
        <authorList>
            <person name="Prokchorchik M."/>
            <person name="Won K."/>
            <person name="Lee Y."/>
            <person name="Choi E.D."/>
            <person name="Segonzac C."/>
            <person name="Sohn K.H."/>
        </authorList>
    </citation>
    <scope>NUCLEOTIDE SEQUENCE [LARGE SCALE GENOMIC DNA]</scope>
    <source>
        <strain evidence="1 2">PRI2</strain>
    </source>
</reference>
<name>A0A4Z1NIY7_9PEZI</name>
<evidence type="ECO:0000313" key="2">
    <source>
        <dbReference type="Proteomes" id="UP000298493"/>
    </source>
</evidence>
<dbReference type="Proteomes" id="UP000298493">
    <property type="component" value="Unassembled WGS sequence"/>
</dbReference>
<gene>
    <name evidence="1" type="ORF">E6O75_ATG08009</name>
</gene>
<sequence length="134" mass="15538">MNFQQTMASDFSPNDGQRFLTKRWPMNFQQTMASDFSPNDGQRFLTKRWPVKDMLQNSLSGSSPTTHKKLKNIKNMMHFEMPSHSYTDLISGLAPRWLHGKWPRILSLQPKPPLISGRKKVTELRPCPAIIVFH</sequence>
<dbReference type="AlphaFoldDB" id="A0A4Z1NIY7"/>
<evidence type="ECO:0000313" key="1">
    <source>
        <dbReference type="EMBL" id="TID15681.1"/>
    </source>
</evidence>
<keyword evidence="2" id="KW-1185">Reference proteome</keyword>
<protein>
    <submittedName>
        <fullName evidence="1">Uncharacterized protein</fullName>
    </submittedName>
</protein>
<dbReference type="EMBL" id="SNSC02000020">
    <property type="protein sequence ID" value="TID15681.1"/>
    <property type="molecule type" value="Genomic_DNA"/>
</dbReference>
<organism evidence="1 2">
    <name type="scientific">Venturia nashicola</name>
    <dbReference type="NCBI Taxonomy" id="86259"/>
    <lineage>
        <taxon>Eukaryota</taxon>
        <taxon>Fungi</taxon>
        <taxon>Dikarya</taxon>
        <taxon>Ascomycota</taxon>
        <taxon>Pezizomycotina</taxon>
        <taxon>Dothideomycetes</taxon>
        <taxon>Pleosporomycetidae</taxon>
        <taxon>Venturiales</taxon>
        <taxon>Venturiaceae</taxon>
        <taxon>Venturia</taxon>
    </lineage>
</organism>
<accession>A0A4Z1NIY7</accession>
<proteinExistence type="predicted"/>